<dbReference type="PANTHER" id="PTHR47926:SF533">
    <property type="entry name" value="DYW DOMAIN-CONTAINING PROTEIN"/>
    <property type="match status" value="1"/>
</dbReference>
<dbReference type="Gene3D" id="1.25.40.10">
    <property type="entry name" value="Tetratricopeptide repeat domain"/>
    <property type="match status" value="3"/>
</dbReference>
<organism evidence="4">
    <name type="scientific">Selaginella moellendorffii</name>
    <name type="common">Spikemoss</name>
    <dbReference type="NCBI Taxonomy" id="88036"/>
    <lineage>
        <taxon>Eukaryota</taxon>
        <taxon>Viridiplantae</taxon>
        <taxon>Streptophyta</taxon>
        <taxon>Embryophyta</taxon>
        <taxon>Tracheophyta</taxon>
        <taxon>Lycopodiopsida</taxon>
        <taxon>Selaginellales</taxon>
        <taxon>Selaginellaceae</taxon>
        <taxon>Selaginella</taxon>
    </lineage>
</organism>
<proteinExistence type="predicted"/>
<feature type="repeat" description="PPR" evidence="2">
    <location>
        <begin position="303"/>
        <end position="337"/>
    </location>
</feature>
<evidence type="ECO:0000256" key="2">
    <source>
        <dbReference type="PROSITE-ProRule" id="PRU00708"/>
    </source>
</evidence>
<dbReference type="FunFam" id="1.25.40.10:FF:000090">
    <property type="entry name" value="Pentatricopeptide repeat-containing protein, chloroplastic"/>
    <property type="match status" value="1"/>
</dbReference>
<dbReference type="AlphaFoldDB" id="D8RXK6"/>
<dbReference type="InterPro" id="IPR011990">
    <property type="entry name" value="TPR-like_helical_dom_sf"/>
</dbReference>
<dbReference type="NCBIfam" id="TIGR00756">
    <property type="entry name" value="PPR"/>
    <property type="match status" value="2"/>
</dbReference>
<dbReference type="InterPro" id="IPR002885">
    <property type="entry name" value="PPR_rpt"/>
</dbReference>
<dbReference type="EMBL" id="GL377593">
    <property type="protein sequence ID" value="EFJ23456.1"/>
    <property type="molecule type" value="Genomic_DNA"/>
</dbReference>
<keyword evidence="1" id="KW-0677">Repeat</keyword>
<gene>
    <name evidence="3" type="ORF">SELMODRAFT_103577</name>
</gene>
<dbReference type="Pfam" id="PF01535">
    <property type="entry name" value="PPR"/>
    <property type="match status" value="5"/>
</dbReference>
<dbReference type="Gramene" id="EFJ23456">
    <property type="protein sequence ID" value="EFJ23456"/>
    <property type="gene ID" value="SELMODRAFT_103577"/>
</dbReference>
<evidence type="ECO:0000256" key="1">
    <source>
        <dbReference type="ARBA" id="ARBA00022737"/>
    </source>
</evidence>
<dbReference type="eggNOG" id="KOG4197">
    <property type="taxonomic scope" value="Eukaryota"/>
</dbReference>
<dbReference type="STRING" id="88036.D8RXK6"/>
<accession>D8RXK6</accession>
<evidence type="ECO:0008006" key="5">
    <source>
        <dbReference type="Google" id="ProtNLM"/>
    </source>
</evidence>
<dbReference type="PANTHER" id="PTHR47926">
    <property type="entry name" value="PENTATRICOPEPTIDE REPEAT-CONTAINING PROTEIN"/>
    <property type="match status" value="1"/>
</dbReference>
<dbReference type="SUPFAM" id="SSF48452">
    <property type="entry name" value="TPR-like"/>
    <property type="match status" value="1"/>
</dbReference>
<reference evidence="3 4" key="1">
    <citation type="journal article" date="2011" name="Science">
        <title>The Selaginella genome identifies genetic changes associated with the evolution of vascular plants.</title>
        <authorList>
            <person name="Banks J.A."/>
            <person name="Nishiyama T."/>
            <person name="Hasebe M."/>
            <person name="Bowman J.L."/>
            <person name="Gribskov M."/>
            <person name="dePamphilis C."/>
            <person name="Albert V.A."/>
            <person name="Aono N."/>
            <person name="Aoyama T."/>
            <person name="Ambrose B.A."/>
            <person name="Ashton N.W."/>
            <person name="Axtell M.J."/>
            <person name="Barker E."/>
            <person name="Barker M.S."/>
            <person name="Bennetzen J.L."/>
            <person name="Bonawitz N.D."/>
            <person name="Chapple C."/>
            <person name="Cheng C."/>
            <person name="Correa L.G."/>
            <person name="Dacre M."/>
            <person name="DeBarry J."/>
            <person name="Dreyer I."/>
            <person name="Elias M."/>
            <person name="Engstrom E.M."/>
            <person name="Estelle M."/>
            <person name="Feng L."/>
            <person name="Finet C."/>
            <person name="Floyd S.K."/>
            <person name="Frommer W.B."/>
            <person name="Fujita T."/>
            <person name="Gramzow L."/>
            <person name="Gutensohn M."/>
            <person name="Harholt J."/>
            <person name="Hattori M."/>
            <person name="Heyl A."/>
            <person name="Hirai T."/>
            <person name="Hiwatashi Y."/>
            <person name="Ishikawa M."/>
            <person name="Iwata M."/>
            <person name="Karol K.G."/>
            <person name="Koehler B."/>
            <person name="Kolukisaoglu U."/>
            <person name="Kubo M."/>
            <person name="Kurata T."/>
            <person name="Lalonde S."/>
            <person name="Li K."/>
            <person name="Li Y."/>
            <person name="Litt A."/>
            <person name="Lyons E."/>
            <person name="Manning G."/>
            <person name="Maruyama T."/>
            <person name="Michael T.P."/>
            <person name="Mikami K."/>
            <person name="Miyazaki S."/>
            <person name="Morinaga S."/>
            <person name="Murata T."/>
            <person name="Mueller-Roeber B."/>
            <person name="Nelson D.R."/>
            <person name="Obara M."/>
            <person name="Oguri Y."/>
            <person name="Olmstead R.G."/>
            <person name="Onodera N."/>
            <person name="Petersen B.L."/>
            <person name="Pils B."/>
            <person name="Prigge M."/>
            <person name="Rensing S.A."/>
            <person name="Riano-Pachon D.M."/>
            <person name="Roberts A.W."/>
            <person name="Sato Y."/>
            <person name="Scheller H.V."/>
            <person name="Schulz B."/>
            <person name="Schulz C."/>
            <person name="Shakirov E.V."/>
            <person name="Shibagaki N."/>
            <person name="Shinohara N."/>
            <person name="Shippen D.E."/>
            <person name="Soerensen I."/>
            <person name="Sotooka R."/>
            <person name="Sugimoto N."/>
            <person name="Sugita M."/>
            <person name="Sumikawa N."/>
            <person name="Tanurdzic M."/>
            <person name="Theissen G."/>
            <person name="Ulvskov P."/>
            <person name="Wakazuki S."/>
            <person name="Weng J.K."/>
            <person name="Willats W.W."/>
            <person name="Wipf D."/>
            <person name="Wolf P.G."/>
            <person name="Yang L."/>
            <person name="Zimmer A.D."/>
            <person name="Zhu Q."/>
            <person name="Mitros T."/>
            <person name="Hellsten U."/>
            <person name="Loque D."/>
            <person name="Otillar R."/>
            <person name="Salamov A."/>
            <person name="Schmutz J."/>
            <person name="Shapiro H."/>
            <person name="Lindquist E."/>
            <person name="Lucas S."/>
            <person name="Rokhsar D."/>
            <person name="Grigoriev I.V."/>
        </authorList>
    </citation>
    <scope>NUCLEOTIDE SEQUENCE [LARGE SCALE GENOMIC DNA]</scope>
</reference>
<evidence type="ECO:0000313" key="3">
    <source>
        <dbReference type="EMBL" id="EFJ23456.1"/>
    </source>
</evidence>
<dbReference type="GO" id="GO:0003723">
    <property type="term" value="F:RNA binding"/>
    <property type="evidence" value="ECO:0007669"/>
    <property type="project" value="InterPro"/>
</dbReference>
<dbReference type="GO" id="GO:0009451">
    <property type="term" value="P:RNA modification"/>
    <property type="evidence" value="ECO:0000318"/>
    <property type="project" value="GO_Central"/>
</dbReference>
<name>D8RXK6_SELML</name>
<dbReference type="HOGENOM" id="CLU_002706_0_1_1"/>
<dbReference type="KEGG" id="smo:SELMODRAFT_103577"/>
<dbReference type="Proteomes" id="UP000001514">
    <property type="component" value="Unassembled WGS sequence"/>
</dbReference>
<evidence type="ECO:0000313" key="4">
    <source>
        <dbReference type="Proteomes" id="UP000001514"/>
    </source>
</evidence>
<sequence>MALAAPPAPPPPLPPQLDELDSAALGNLLRQCAADRALAAGKLLHAHILKNTIRFHRQPYLYNLLVQMYAKCGCLEDAVAVFDLIQPKNNHSWNILMAAFALNGHPREALDIFHRVGAAMDGDAGKIAIVNALGALHSRSPEELEAGREIHGRIVAKELQGDGVVATALLSMYGRCGEGIDDAWSVFDAIQRHPDQDHRSVVPWNAMLAALAQRGYGGDVVALFRRMDGVKPSEGTFASIVAAIASTGSADQLGFARSFHARIVDASFQVGTSPVGNALIHMYGKCGSAEDAQAVFDAMEIRSVNCWTALIEAYAQLGRGSQALQWFQAMRREGICPDPIAFVGILFACSHSGLLRDARYYFLSMIEDHGMQPIAEHYECMVDLLGRTGQLQRAQELIEIMPFYPKPLAWMSLLGASSVQSSDEHAGDAAEHVLGMEPRNSSSYIALSTAISSSSSSPAQEP</sequence>
<dbReference type="PROSITE" id="PS51375">
    <property type="entry name" value="PPR"/>
    <property type="match status" value="1"/>
</dbReference>
<keyword evidence="4" id="KW-1185">Reference proteome</keyword>
<protein>
    <recommendedName>
        <fullName evidence="5">Pentacotripeptide-repeat region of PRORP domain-containing protein</fullName>
    </recommendedName>
</protein>
<dbReference type="InterPro" id="IPR046960">
    <property type="entry name" value="PPR_At4g14850-like_plant"/>
</dbReference>
<dbReference type="InParanoid" id="D8RXK6"/>